<feature type="compositionally biased region" description="Polar residues" evidence="2">
    <location>
        <begin position="71"/>
        <end position="92"/>
    </location>
</feature>
<keyword evidence="1" id="KW-0863">Zinc-finger</keyword>
<proteinExistence type="predicted"/>
<protein>
    <recommendedName>
        <fullName evidence="3">C2H2-type domain-containing protein</fullName>
    </recommendedName>
</protein>
<evidence type="ECO:0000313" key="4">
    <source>
        <dbReference type="EMBL" id="KAK7684404.1"/>
    </source>
</evidence>
<reference evidence="4 5" key="1">
    <citation type="submission" date="2022-09" db="EMBL/GenBank/DDBJ databases">
        <authorList>
            <person name="Palmer J.M."/>
        </authorList>
    </citation>
    <scope>NUCLEOTIDE SEQUENCE [LARGE SCALE GENOMIC DNA]</scope>
    <source>
        <strain evidence="4 5">DSM 7382</strain>
    </source>
</reference>
<keyword evidence="1" id="KW-0862">Zinc</keyword>
<keyword evidence="1" id="KW-0479">Metal-binding</keyword>
<feature type="region of interest" description="Disordered" evidence="2">
    <location>
        <begin position="45"/>
        <end position="92"/>
    </location>
</feature>
<gene>
    <name evidence="4" type="ORF">QCA50_012351</name>
</gene>
<accession>A0AAW0FYA8</accession>
<keyword evidence="5" id="KW-1185">Reference proteome</keyword>
<evidence type="ECO:0000256" key="1">
    <source>
        <dbReference type="PROSITE-ProRule" id="PRU00042"/>
    </source>
</evidence>
<dbReference type="Proteomes" id="UP001385951">
    <property type="component" value="Unassembled WGS sequence"/>
</dbReference>
<feature type="compositionally biased region" description="Basic and acidic residues" evidence="2">
    <location>
        <begin position="729"/>
        <end position="746"/>
    </location>
</feature>
<evidence type="ECO:0000259" key="3">
    <source>
        <dbReference type="PROSITE" id="PS50157"/>
    </source>
</evidence>
<dbReference type="PROSITE" id="PS00028">
    <property type="entry name" value="ZINC_FINGER_C2H2_1"/>
    <property type="match status" value="1"/>
</dbReference>
<feature type="compositionally biased region" description="Polar residues" evidence="2">
    <location>
        <begin position="713"/>
        <end position="728"/>
    </location>
</feature>
<dbReference type="AlphaFoldDB" id="A0AAW0FYA8"/>
<sequence>MPPKRIPPVLKRKLYANRQPLLKCLYCDRSFRNLSGLSQHKNAAHPFSSLAEQPPLPTRTSSIPASDDQHPTVNPMTPSRSASPSGSDTSRQPTLIRNVHLGLNGQPCDSKGDPLLPDTPPPLYTATPPTDWTPFGSRLEFDLADFLFTKNQASAPDIDFLMDTFAGFGYSFGASPPFADAHDLYNVIDSIPLGDAPWHSFTGSFTGSIPNENAPHWMTSKYDVWCRNPLDVVRNMLSNPEFKGQFDYAPYRQFDQHSCRHYDNFMSGNWAWRHADTIVQDDPTTKGSLFVPIILGSDKTTVSVATGQNEYYPLYMSIGNVHNNVRRAHRNAVVVIGFLAIPKSDRKDLNSKAFRKFRRQLFHSSISTILHPLHKAMSTPEVTRCPDGHFRRVIYGLGPYIADYPEQVLASCIVQGWCPLCPRERDRLDHVGNVGRRSREHTEELIKLFDLTTLWDDYGVVGDLVPFTNDFPRADIHELLSGDILHQVIKGTFKDHLVTWVCDYLVAEHGETRGNEILDEIDRRIAAVLSFSGLRHFHQGRDFKQWTGDDSKALMKVYIPAIVGLVPDDMVHTLSSFMECCYIIRRSILSDQSLAQLEASLGNFHRLRKVFEETGVRPDGMSLPRQHSLDHYPRHIREFGAPNGLCSSITESKHIKAVKEPWRRSNRFEALGQMLLTNQRLDKLAAARCDFEERGMLKSSLLSSIISLLTQSEQPDSSEQVVPQQSRSDAAKDDAEAEEDAQKEADAVEGPRVMANVMLARTPLRNVPRSTSEIAAYINNQDFPSLVARFLYNQLHLDTPLANDVSAPPSYDRLISNSNHFKISLFTSAIATFYAPSDISGIGGMRFERIRATRSWRKGPPRYDCVFVETNADEKGMRGLHVARVRLFFSFKHEGVVFPCALIEWFEPVVNNPDELTGMWVVEPEFDGDGIRECAIIHLDSIVRAAHLIPVYGVDSLPPFFHFSESLDAFQAYYVNKYVDHHAHEIAF</sequence>
<dbReference type="InterPro" id="IPR041078">
    <property type="entry name" value="Plavaka"/>
</dbReference>
<evidence type="ECO:0000313" key="5">
    <source>
        <dbReference type="Proteomes" id="UP001385951"/>
    </source>
</evidence>
<dbReference type="PROSITE" id="PS50157">
    <property type="entry name" value="ZINC_FINGER_C2H2_2"/>
    <property type="match status" value="1"/>
</dbReference>
<comment type="caution">
    <text evidence="4">The sequence shown here is derived from an EMBL/GenBank/DDBJ whole genome shotgun (WGS) entry which is preliminary data.</text>
</comment>
<dbReference type="GO" id="GO:0008270">
    <property type="term" value="F:zinc ion binding"/>
    <property type="evidence" value="ECO:0007669"/>
    <property type="project" value="UniProtKB-KW"/>
</dbReference>
<dbReference type="InterPro" id="IPR013087">
    <property type="entry name" value="Znf_C2H2_type"/>
</dbReference>
<feature type="domain" description="C2H2-type" evidence="3">
    <location>
        <begin position="22"/>
        <end position="45"/>
    </location>
</feature>
<evidence type="ECO:0000256" key="2">
    <source>
        <dbReference type="SAM" id="MobiDB-lite"/>
    </source>
</evidence>
<dbReference type="Pfam" id="PF18759">
    <property type="entry name" value="Plavaka"/>
    <property type="match status" value="1"/>
</dbReference>
<name>A0AAW0FYA8_9APHY</name>
<dbReference type="EMBL" id="JASBNA010000025">
    <property type="protein sequence ID" value="KAK7684404.1"/>
    <property type="molecule type" value="Genomic_DNA"/>
</dbReference>
<feature type="region of interest" description="Disordered" evidence="2">
    <location>
        <begin position="713"/>
        <end position="748"/>
    </location>
</feature>
<organism evidence="4 5">
    <name type="scientific">Cerrena zonata</name>
    <dbReference type="NCBI Taxonomy" id="2478898"/>
    <lineage>
        <taxon>Eukaryota</taxon>
        <taxon>Fungi</taxon>
        <taxon>Dikarya</taxon>
        <taxon>Basidiomycota</taxon>
        <taxon>Agaricomycotina</taxon>
        <taxon>Agaricomycetes</taxon>
        <taxon>Polyporales</taxon>
        <taxon>Cerrenaceae</taxon>
        <taxon>Cerrena</taxon>
    </lineage>
</organism>